<comment type="similarity">
    <text evidence="2">Belongs to the DoxX family.</text>
</comment>
<gene>
    <name evidence="8" type="ORF">OL599_12175</name>
</gene>
<evidence type="ECO:0000256" key="4">
    <source>
        <dbReference type="ARBA" id="ARBA00022692"/>
    </source>
</evidence>
<dbReference type="Proteomes" id="UP001165679">
    <property type="component" value="Unassembled WGS sequence"/>
</dbReference>
<keyword evidence="4 7" id="KW-0812">Transmembrane</keyword>
<proteinExistence type="inferred from homology"/>
<dbReference type="AlphaFoldDB" id="A0AA41YRS8"/>
<dbReference type="InterPro" id="IPR032808">
    <property type="entry name" value="DoxX"/>
</dbReference>
<keyword evidence="3" id="KW-1003">Cell membrane</keyword>
<evidence type="ECO:0000256" key="5">
    <source>
        <dbReference type="ARBA" id="ARBA00022989"/>
    </source>
</evidence>
<feature type="transmembrane region" description="Helical" evidence="7">
    <location>
        <begin position="76"/>
        <end position="94"/>
    </location>
</feature>
<keyword evidence="9" id="KW-1185">Reference proteome</keyword>
<feature type="transmembrane region" description="Helical" evidence="7">
    <location>
        <begin position="50"/>
        <end position="69"/>
    </location>
</feature>
<feature type="transmembrane region" description="Helical" evidence="7">
    <location>
        <begin position="106"/>
        <end position="125"/>
    </location>
</feature>
<name>A0AA41YRS8_9PROT</name>
<dbReference type="Pfam" id="PF07681">
    <property type="entry name" value="DoxX"/>
    <property type="match status" value="1"/>
</dbReference>
<dbReference type="EMBL" id="JAPDNT010000008">
    <property type="protein sequence ID" value="MCW3475330.1"/>
    <property type="molecule type" value="Genomic_DNA"/>
</dbReference>
<evidence type="ECO:0000256" key="6">
    <source>
        <dbReference type="ARBA" id="ARBA00023136"/>
    </source>
</evidence>
<dbReference type="PANTHER" id="PTHR33452:SF1">
    <property type="entry name" value="INNER MEMBRANE PROTEIN YPHA-RELATED"/>
    <property type="match status" value="1"/>
</dbReference>
<evidence type="ECO:0000256" key="1">
    <source>
        <dbReference type="ARBA" id="ARBA00004651"/>
    </source>
</evidence>
<dbReference type="InterPro" id="IPR051907">
    <property type="entry name" value="DoxX-like_oxidoreductase"/>
</dbReference>
<reference evidence="8" key="1">
    <citation type="submission" date="2022-09" db="EMBL/GenBank/DDBJ databases">
        <title>Rhodovastum sp. nov. RN2-1 isolated from soil in Seongnam, South Korea.</title>
        <authorList>
            <person name="Le N.T."/>
        </authorList>
    </citation>
    <scope>NUCLEOTIDE SEQUENCE</scope>
    <source>
        <strain evidence="8">RN2-1</strain>
    </source>
</reference>
<evidence type="ECO:0000256" key="7">
    <source>
        <dbReference type="SAM" id="Phobius"/>
    </source>
</evidence>
<keyword evidence="5 7" id="KW-1133">Transmembrane helix</keyword>
<evidence type="ECO:0000256" key="3">
    <source>
        <dbReference type="ARBA" id="ARBA00022475"/>
    </source>
</evidence>
<sequence length="139" mass="14608">MSRTQTDMVALLGRILMSVIFINGGLNKLMAPAGTIKYIAASGLPMPEAAYAVAVLVELGGGLAILLGFRVLWAALALAGFCLVTATAVHYVPGDRGQMINFWKNLTMAGGFLQLAALGGGGWSIDAFRARRRREALAA</sequence>
<comment type="subcellular location">
    <subcellularLocation>
        <location evidence="1">Cell membrane</location>
        <topology evidence="1">Multi-pass membrane protein</topology>
    </subcellularLocation>
</comment>
<feature type="transmembrane region" description="Helical" evidence="7">
    <location>
        <begin position="12"/>
        <end position="30"/>
    </location>
</feature>
<dbReference type="RefSeq" id="WP_264714043.1">
    <property type="nucleotide sequence ID" value="NZ_JAPDNT010000008.1"/>
</dbReference>
<evidence type="ECO:0000313" key="9">
    <source>
        <dbReference type="Proteomes" id="UP001165679"/>
    </source>
</evidence>
<dbReference type="GO" id="GO:0005886">
    <property type="term" value="C:plasma membrane"/>
    <property type="evidence" value="ECO:0007669"/>
    <property type="project" value="UniProtKB-SubCell"/>
</dbReference>
<evidence type="ECO:0000313" key="8">
    <source>
        <dbReference type="EMBL" id="MCW3475330.1"/>
    </source>
</evidence>
<comment type="caution">
    <text evidence="8">The sequence shown here is derived from an EMBL/GenBank/DDBJ whole genome shotgun (WGS) entry which is preliminary data.</text>
</comment>
<accession>A0AA41YRS8</accession>
<organism evidence="8 9">
    <name type="scientific">Limobrevibacterium gyesilva</name>
    <dbReference type="NCBI Taxonomy" id="2991712"/>
    <lineage>
        <taxon>Bacteria</taxon>
        <taxon>Pseudomonadati</taxon>
        <taxon>Pseudomonadota</taxon>
        <taxon>Alphaproteobacteria</taxon>
        <taxon>Acetobacterales</taxon>
        <taxon>Acetobacteraceae</taxon>
        <taxon>Limobrevibacterium</taxon>
    </lineage>
</organism>
<evidence type="ECO:0000256" key="2">
    <source>
        <dbReference type="ARBA" id="ARBA00006679"/>
    </source>
</evidence>
<dbReference type="PANTHER" id="PTHR33452">
    <property type="entry name" value="OXIDOREDUCTASE CATD-RELATED"/>
    <property type="match status" value="1"/>
</dbReference>
<keyword evidence="6 7" id="KW-0472">Membrane</keyword>
<reference evidence="8" key="2">
    <citation type="submission" date="2022-10" db="EMBL/GenBank/DDBJ databases">
        <authorList>
            <person name="Trinh H.N."/>
        </authorList>
    </citation>
    <scope>NUCLEOTIDE SEQUENCE</scope>
    <source>
        <strain evidence="8">RN2-1</strain>
    </source>
</reference>
<protein>
    <submittedName>
        <fullName evidence="8">DoxX family protein</fullName>
    </submittedName>
</protein>